<evidence type="ECO:0000256" key="12">
    <source>
        <dbReference type="PROSITE-ProRule" id="PRU00552"/>
    </source>
</evidence>
<dbReference type="PROSITE" id="PS51192">
    <property type="entry name" value="HELICASE_ATP_BIND_1"/>
    <property type="match status" value="1"/>
</dbReference>
<name>D2V519_NAEGR</name>
<dbReference type="InterPro" id="IPR001650">
    <property type="entry name" value="Helicase_C-like"/>
</dbReference>
<dbReference type="FunCoup" id="D2V519">
    <property type="interactions" value="653"/>
</dbReference>
<evidence type="ECO:0000256" key="2">
    <source>
        <dbReference type="ARBA" id="ARBA00022741"/>
    </source>
</evidence>
<feature type="compositionally biased region" description="Polar residues" evidence="14">
    <location>
        <begin position="111"/>
        <end position="125"/>
    </location>
</feature>
<dbReference type="PANTHER" id="PTHR47959:SF24">
    <property type="entry name" value="ATP-DEPENDENT RNA HELICASE"/>
    <property type="match status" value="1"/>
</dbReference>
<dbReference type="InterPro" id="IPR011545">
    <property type="entry name" value="DEAD/DEAH_box_helicase_dom"/>
</dbReference>
<evidence type="ECO:0000256" key="6">
    <source>
        <dbReference type="ARBA" id="ARBA00022917"/>
    </source>
</evidence>
<keyword evidence="6" id="KW-0648">Protein biosynthesis</keyword>
<evidence type="ECO:0000256" key="8">
    <source>
        <dbReference type="ARBA" id="ARBA00024417"/>
    </source>
</evidence>
<keyword evidence="2 13" id="KW-0547">Nucleotide-binding</keyword>
<dbReference type="InterPro" id="IPR027417">
    <property type="entry name" value="P-loop_NTPase"/>
</dbReference>
<dbReference type="Gene3D" id="3.40.50.300">
    <property type="entry name" value="P-loop containing nucleotide triphosphate hydrolases"/>
    <property type="match status" value="2"/>
</dbReference>
<proteinExistence type="inferred from homology"/>
<dbReference type="SUPFAM" id="SSF52540">
    <property type="entry name" value="P-loop containing nucleoside triphosphate hydrolases"/>
    <property type="match status" value="1"/>
</dbReference>
<dbReference type="Pfam" id="PF00270">
    <property type="entry name" value="DEAD"/>
    <property type="match status" value="1"/>
</dbReference>
<evidence type="ECO:0000256" key="4">
    <source>
        <dbReference type="ARBA" id="ARBA00022806"/>
    </source>
</evidence>
<dbReference type="KEGG" id="ngr:NAEGRDRAFT_78626"/>
<evidence type="ECO:0000256" key="11">
    <source>
        <dbReference type="ARBA" id="ARBA00030297"/>
    </source>
</evidence>
<evidence type="ECO:0000256" key="5">
    <source>
        <dbReference type="ARBA" id="ARBA00022840"/>
    </source>
</evidence>
<comment type="similarity">
    <text evidence="7">Belongs to the DEAD box helicase family. eIF4A subfamily.</text>
</comment>
<dbReference type="OrthoDB" id="10261904at2759"/>
<keyword evidence="5 13" id="KW-0067">ATP-binding</keyword>
<dbReference type="InterPro" id="IPR000629">
    <property type="entry name" value="RNA-helicase_DEAD-box_CS"/>
</dbReference>
<protein>
    <recommendedName>
        <fullName evidence="8">Probable eukaryotic initiation factor 4A</fullName>
    </recommendedName>
    <alternativeName>
        <fullName evidence="11">ATP-dependent RNA helicase eIF4A</fullName>
    </alternativeName>
</protein>
<evidence type="ECO:0000259" key="17">
    <source>
        <dbReference type="PROSITE" id="PS51195"/>
    </source>
</evidence>
<dbReference type="InParanoid" id="D2V519"/>
<dbReference type="eggNOG" id="KOG0330">
    <property type="taxonomic scope" value="Eukaryota"/>
</dbReference>
<feature type="compositionally biased region" description="Basic and acidic residues" evidence="14">
    <location>
        <begin position="61"/>
        <end position="70"/>
    </location>
</feature>
<feature type="domain" description="DEAD-box RNA helicase Q" evidence="17">
    <location>
        <begin position="143"/>
        <end position="171"/>
    </location>
</feature>
<evidence type="ECO:0000256" key="1">
    <source>
        <dbReference type="ARBA" id="ARBA00022540"/>
    </source>
</evidence>
<dbReference type="GO" id="GO:0005524">
    <property type="term" value="F:ATP binding"/>
    <property type="evidence" value="ECO:0007669"/>
    <property type="project" value="UniProtKB-KW"/>
</dbReference>
<dbReference type="SMART" id="SM00487">
    <property type="entry name" value="DEXDc"/>
    <property type="match status" value="1"/>
</dbReference>
<evidence type="ECO:0000256" key="3">
    <source>
        <dbReference type="ARBA" id="ARBA00022801"/>
    </source>
</evidence>
<dbReference type="InterPro" id="IPR050079">
    <property type="entry name" value="DEAD_box_RNA_helicase"/>
</dbReference>
<dbReference type="RefSeq" id="XP_002680770.1">
    <property type="nucleotide sequence ID" value="XM_002680724.1"/>
</dbReference>
<feature type="domain" description="Helicase C-terminal" evidence="16">
    <location>
        <begin position="388"/>
        <end position="536"/>
    </location>
</feature>
<dbReference type="AlphaFoldDB" id="D2V519"/>
<dbReference type="GO" id="GO:0016787">
    <property type="term" value="F:hydrolase activity"/>
    <property type="evidence" value="ECO:0007669"/>
    <property type="project" value="UniProtKB-KW"/>
</dbReference>
<organism evidence="19">
    <name type="scientific">Naegleria gruberi</name>
    <name type="common">Amoeba</name>
    <dbReference type="NCBI Taxonomy" id="5762"/>
    <lineage>
        <taxon>Eukaryota</taxon>
        <taxon>Discoba</taxon>
        <taxon>Heterolobosea</taxon>
        <taxon>Tetramitia</taxon>
        <taxon>Eutetramitia</taxon>
        <taxon>Vahlkampfiidae</taxon>
        <taxon>Naegleria</taxon>
    </lineage>
</organism>
<keyword evidence="4 13" id="KW-0347">Helicase</keyword>
<keyword evidence="19" id="KW-1185">Reference proteome</keyword>
<feature type="short sequence motif" description="Q motif" evidence="12">
    <location>
        <begin position="143"/>
        <end position="171"/>
    </location>
</feature>
<feature type="region of interest" description="Disordered" evidence="14">
    <location>
        <begin position="584"/>
        <end position="614"/>
    </location>
</feature>
<dbReference type="PROSITE" id="PS51195">
    <property type="entry name" value="Q_MOTIF"/>
    <property type="match status" value="1"/>
</dbReference>
<dbReference type="InterPro" id="IPR014001">
    <property type="entry name" value="Helicase_ATP-bd"/>
</dbReference>
<dbReference type="GO" id="GO:0003743">
    <property type="term" value="F:translation initiation factor activity"/>
    <property type="evidence" value="ECO:0007669"/>
    <property type="project" value="UniProtKB-KW"/>
</dbReference>
<dbReference type="GeneID" id="8849654"/>
<dbReference type="PANTHER" id="PTHR47959">
    <property type="entry name" value="ATP-DEPENDENT RNA HELICASE RHLE-RELATED"/>
    <property type="match status" value="1"/>
</dbReference>
<feature type="compositionally biased region" description="Low complexity" evidence="14">
    <location>
        <begin position="18"/>
        <end position="48"/>
    </location>
</feature>
<evidence type="ECO:0000256" key="13">
    <source>
        <dbReference type="RuleBase" id="RU000492"/>
    </source>
</evidence>
<evidence type="ECO:0000259" key="16">
    <source>
        <dbReference type="PROSITE" id="PS51194"/>
    </source>
</evidence>
<evidence type="ECO:0000313" key="18">
    <source>
        <dbReference type="EMBL" id="EFC48026.1"/>
    </source>
</evidence>
<dbReference type="GO" id="GO:0003724">
    <property type="term" value="F:RNA helicase activity"/>
    <property type="evidence" value="ECO:0007669"/>
    <property type="project" value="InterPro"/>
</dbReference>
<dbReference type="Proteomes" id="UP000006671">
    <property type="component" value="Unassembled WGS sequence"/>
</dbReference>
<dbReference type="Pfam" id="PF00271">
    <property type="entry name" value="Helicase_C"/>
    <property type="match status" value="1"/>
</dbReference>
<dbReference type="EMBL" id="GG738852">
    <property type="protein sequence ID" value="EFC48026.1"/>
    <property type="molecule type" value="Genomic_DNA"/>
</dbReference>
<keyword evidence="1" id="KW-0396">Initiation factor</keyword>
<gene>
    <name evidence="18" type="ORF">NAEGRDRAFT_78626</name>
</gene>
<dbReference type="PROSITE" id="PS51194">
    <property type="entry name" value="HELICASE_CTER"/>
    <property type="match status" value="1"/>
</dbReference>
<accession>D2V519</accession>
<dbReference type="GO" id="GO:0003676">
    <property type="term" value="F:nucleic acid binding"/>
    <property type="evidence" value="ECO:0007669"/>
    <property type="project" value="InterPro"/>
</dbReference>
<dbReference type="CDD" id="cd18787">
    <property type="entry name" value="SF2_C_DEAD"/>
    <property type="match status" value="1"/>
</dbReference>
<comment type="subunit">
    <text evidence="10">eIF4F is a multi-subunit complex, the composition of which varies with external and internal environmental conditions. It is composed of at least EIF4A, EIF4E and EIF4G.</text>
</comment>
<evidence type="ECO:0000256" key="9">
    <source>
        <dbReference type="ARBA" id="ARBA00024769"/>
    </source>
</evidence>
<evidence type="ECO:0000256" key="14">
    <source>
        <dbReference type="SAM" id="MobiDB-lite"/>
    </source>
</evidence>
<dbReference type="VEuPathDB" id="AmoebaDB:NAEGRDRAFT_78626"/>
<sequence length="614" mass="67955">MSEVKRTPKAFKSLATAPSSSDEPSSSINTPKKTPSSSTKSTPAKQTTILAKSTPAKQTPKKKEQSDNVVEKTTPSTNTTTPKEKRKQTEQKQSATKRKFSETDLEKESTTIEQQESTKTTTVDDINTVGDNKADSSVIDTSISFASLGLSQVLCDTLKEIGYKHPTKIQREVIPVAIKEAFHDDETGFTKYNDIIGISETGSGKTASYVLPVLERLLQLKGDPSPCSALILAPTRELAVQIQGHVNALGSKIGITSTTLTGGTSIANDSLRFKKNRYHVVVGTPGRVCDLLEFGKSNFNLNHTRFLVLDEADKMLGSEFDKWLTTISEKLRRKQCTVYLFSATMTTKIDKLLKLHQMTNPVKIQVTSSKYHTVDTLTQQYLLLPEKYKEQYLVYLLNENPGKRILVFAGQNSTCILLSILLRSLKFPTVPLSGHMDETHRQHCLRKFVSGDRPILVATDIAARGLDIPLVDIVINFDIPVHSKEYVHRVGRTARIGNQGLAVTFVTQYDLQYFQKIEALIEKKMDVCNVNKENAMLLTNTVSQALKLAKKKMSDMEKGDMAVKSDEFTEEEEVLNNAIRSLSAKRAGAKSSGKGSSMASSGPGNQKKKRKQQK</sequence>
<evidence type="ECO:0000259" key="15">
    <source>
        <dbReference type="PROSITE" id="PS51192"/>
    </source>
</evidence>
<dbReference type="SMART" id="SM00490">
    <property type="entry name" value="HELICc"/>
    <property type="match status" value="1"/>
</dbReference>
<reference evidence="18 19" key="1">
    <citation type="journal article" date="2010" name="Cell">
        <title>The genome of Naegleria gruberi illuminates early eukaryotic versatility.</title>
        <authorList>
            <person name="Fritz-Laylin L.K."/>
            <person name="Prochnik S.E."/>
            <person name="Ginger M.L."/>
            <person name="Dacks J.B."/>
            <person name="Carpenter M.L."/>
            <person name="Field M.C."/>
            <person name="Kuo A."/>
            <person name="Paredez A."/>
            <person name="Chapman J."/>
            <person name="Pham J."/>
            <person name="Shu S."/>
            <person name="Neupane R."/>
            <person name="Cipriano M."/>
            <person name="Mancuso J."/>
            <person name="Tu H."/>
            <person name="Salamov A."/>
            <person name="Lindquist E."/>
            <person name="Shapiro H."/>
            <person name="Lucas S."/>
            <person name="Grigoriev I.V."/>
            <person name="Cande W.Z."/>
            <person name="Fulton C."/>
            <person name="Rokhsar D.S."/>
            <person name="Dawson S.C."/>
        </authorList>
    </citation>
    <scope>NUCLEOTIDE SEQUENCE [LARGE SCALE GENOMIC DNA]</scope>
    <source>
        <strain evidence="18 19">NEG-M</strain>
    </source>
</reference>
<feature type="domain" description="Helicase ATP-binding" evidence="15">
    <location>
        <begin position="186"/>
        <end position="363"/>
    </location>
</feature>
<evidence type="ECO:0000256" key="10">
    <source>
        <dbReference type="ARBA" id="ARBA00025917"/>
    </source>
</evidence>
<evidence type="ECO:0000256" key="7">
    <source>
        <dbReference type="ARBA" id="ARBA00024352"/>
    </source>
</evidence>
<dbReference type="InterPro" id="IPR014014">
    <property type="entry name" value="RNA_helicase_DEAD_Q_motif"/>
</dbReference>
<comment type="function">
    <text evidence="9">ATP-dependent RNA helicase which is a subunit of the eIF4F complex involved in cap recognition and is required for mRNA binding to ribosome. In the current model of translation initiation, eIF4A unwinds RNA secondary structures in the 5'-UTR of mRNAs which is necessary to allow efficient binding of the small ribosomal subunit, and subsequent scanning for the initiator codon.</text>
</comment>
<feature type="compositionally biased region" description="Basic and acidic residues" evidence="14">
    <location>
        <begin position="99"/>
        <end position="110"/>
    </location>
</feature>
<evidence type="ECO:0000313" key="19">
    <source>
        <dbReference type="Proteomes" id="UP000006671"/>
    </source>
</evidence>
<dbReference type="GO" id="GO:0005829">
    <property type="term" value="C:cytosol"/>
    <property type="evidence" value="ECO:0007669"/>
    <property type="project" value="TreeGrafter"/>
</dbReference>
<dbReference type="PROSITE" id="PS00039">
    <property type="entry name" value="DEAD_ATP_HELICASE"/>
    <property type="match status" value="1"/>
</dbReference>
<keyword evidence="3 13" id="KW-0378">Hydrolase</keyword>
<dbReference type="STRING" id="5762.D2V519"/>
<feature type="region of interest" description="Disordered" evidence="14">
    <location>
        <begin position="1"/>
        <end position="131"/>
    </location>
</feature>
<feature type="compositionally biased region" description="Low complexity" evidence="14">
    <location>
        <begin position="584"/>
        <end position="602"/>
    </location>
</feature>